<evidence type="ECO:0000313" key="2">
    <source>
        <dbReference type="Proteomes" id="UP000824120"/>
    </source>
</evidence>
<keyword evidence="2" id="KW-1185">Reference proteome</keyword>
<reference evidence="1 2" key="1">
    <citation type="submission" date="2020-09" db="EMBL/GenBank/DDBJ databases">
        <title>De no assembly of potato wild relative species, Solanum commersonii.</title>
        <authorList>
            <person name="Cho K."/>
        </authorList>
    </citation>
    <scope>NUCLEOTIDE SEQUENCE [LARGE SCALE GENOMIC DNA]</scope>
    <source>
        <strain evidence="1">LZ3.2</strain>
        <tissue evidence="1">Leaf</tissue>
    </source>
</reference>
<protein>
    <submittedName>
        <fullName evidence="1">Uncharacterized protein</fullName>
    </submittedName>
</protein>
<proteinExistence type="predicted"/>
<dbReference type="EMBL" id="JACXVP010000006">
    <property type="protein sequence ID" value="KAG5600276.1"/>
    <property type="molecule type" value="Genomic_DNA"/>
</dbReference>
<name>A0A9J5YMB9_SOLCO</name>
<organism evidence="1 2">
    <name type="scientific">Solanum commersonii</name>
    <name type="common">Commerson's wild potato</name>
    <name type="synonym">Commerson's nightshade</name>
    <dbReference type="NCBI Taxonomy" id="4109"/>
    <lineage>
        <taxon>Eukaryota</taxon>
        <taxon>Viridiplantae</taxon>
        <taxon>Streptophyta</taxon>
        <taxon>Embryophyta</taxon>
        <taxon>Tracheophyta</taxon>
        <taxon>Spermatophyta</taxon>
        <taxon>Magnoliopsida</taxon>
        <taxon>eudicotyledons</taxon>
        <taxon>Gunneridae</taxon>
        <taxon>Pentapetalae</taxon>
        <taxon>asterids</taxon>
        <taxon>lamiids</taxon>
        <taxon>Solanales</taxon>
        <taxon>Solanaceae</taxon>
        <taxon>Solanoideae</taxon>
        <taxon>Solaneae</taxon>
        <taxon>Solanum</taxon>
    </lineage>
</organism>
<dbReference type="Proteomes" id="UP000824120">
    <property type="component" value="Chromosome 6"/>
</dbReference>
<accession>A0A9J5YMB9</accession>
<gene>
    <name evidence="1" type="ORF">H5410_031646</name>
</gene>
<comment type="caution">
    <text evidence="1">The sequence shown here is derived from an EMBL/GenBank/DDBJ whole genome shotgun (WGS) entry which is preliminary data.</text>
</comment>
<dbReference type="AlphaFoldDB" id="A0A9J5YMB9"/>
<dbReference type="OrthoDB" id="1743520at2759"/>
<evidence type="ECO:0000313" key="1">
    <source>
        <dbReference type="EMBL" id="KAG5600276.1"/>
    </source>
</evidence>
<sequence>MPSPLPLPLPRTVSLDDVDLDQVSVDFVLNCARKGLILFWVSELLELSEAIRDYHDSTMFPHMVNPNLH</sequence>